<dbReference type="Proteomes" id="UP000660729">
    <property type="component" value="Unassembled WGS sequence"/>
</dbReference>
<dbReference type="InterPro" id="IPR043595">
    <property type="entry name" value="FaeB/C/D"/>
</dbReference>
<dbReference type="EMBL" id="JABCIY010000224">
    <property type="protein sequence ID" value="KAF7187708.1"/>
    <property type="molecule type" value="Genomic_DNA"/>
</dbReference>
<dbReference type="OrthoDB" id="3637552at2759"/>
<feature type="domain" description="Apple" evidence="12">
    <location>
        <begin position="195"/>
        <end position="245"/>
    </location>
</feature>
<name>A0A8H6VCZ0_9PEZI</name>
<dbReference type="GO" id="GO:0005576">
    <property type="term" value="C:extracellular region"/>
    <property type="evidence" value="ECO:0007669"/>
    <property type="project" value="UniProtKB-SubCell"/>
</dbReference>
<keyword evidence="8" id="KW-0624">Polysaccharide degradation</keyword>
<evidence type="ECO:0000256" key="6">
    <source>
        <dbReference type="ARBA" id="ARBA00022801"/>
    </source>
</evidence>
<accession>A0A8H6VCZ0</accession>
<reference evidence="13" key="1">
    <citation type="submission" date="2020-04" db="EMBL/GenBank/DDBJ databases">
        <title>Draft genome resource of the tomato pathogen Pseudocercospora fuligena.</title>
        <authorList>
            <person name="Zaccaron A."/>
        </authorList>
    </citation>
    <scope>NUCLEOTIDE SEQUENCE</scope>
    <source>
        <strain evidence="13">PF001</strain>
    </source>
</reference>
<comment type="caution">
    <text evidence="13">The sequence shown here is derived from an EMBL/GenBank/DDBJ whole genome shotgun (WGS) entry which is preliminary data.</text>
</comment>
<proteinExistence type="predicted"/>
<feature type="domain" description="Apple" evidence="12">
    <location>
        <begin position="367"/>
        <end position="388"/>
    </location>
</feature>
<dbReference type="InterPro" id="IPR003609">
    <property type="entry name" value="Pan_app"/>
</dbReference>
<evidence type="ECO:0000256" key="2">
    <source>
        <dbReference type="ARBA" id="ARBA00013091"/>
    </source>
</evidence>
<evidence type="ECO:0000256" key="9">
    <source>
        <dbReference type="ARBA" id="ARBA00034075"/>
    </source>
</evidence>
<feature type="domain" description="Apple" evidence="12">
    <location>
        <begin position="97"/>
        <end position="129"/>
    </location>
</feature>
<dbReference type="AlphaFoldDB" id="A0A8H6VCZ0"/>
<evidence type="ECO:0000259" key="12">
    <source>
        <dbReference type="Pfam" id="PF14295"/>
    </source>
</evidence>
<keyword evidence="14" id="KW-1185">Reference proteome</keyword>
<gene>
    <name evidence="13" type="ORF">HII31_11047</name>
</gene>
<evidence type="ECO:0000256" key="4">
    <source>
        <dbReference type="ARBA" id="ARBA00022651"/>
    </source>
</evidence>
<evidence type="ECO:0000256" key="5">
    <source>
        <dbReference type="ARBA" id="ARBA00022729"/>
    </source>
</evidence>
<keyword evidence="4" id="KW-0858">Xylan degradation</keyword>
<dbReference type="PANTHER" id="PTHR38050">
    <property type="match status" value="1"/>
</dbReference>
<dbReference type="GO" id="GO:0030600">
    <property type="term" value="F:feruloyl esterase activity"/>
    <property type="evidence" value="ECO:0007669"/>
    <property type="project" value="UniProtKB-EC"/>
</dbReference>
<dbReference type="PANTHER" id="PTHR38050:SF2">
    <property type="entry name" value="FERULOYL ESTERASE C-RELATED"/>
    <property type="match status" value="1"/>
</dbReference>
<sequence>MGWPSVFANIITLWLLQAVIRPALAQQSPNAGLFEPTATQSWNFAPTCTAGLSPFNNGDANGTFTDTYGALWQMNCGQRNTKAFYNNNGGTNGRGVSACFRGCDKRPGCVGFYYVGTVNSATSGSGLCYYQNRVLSNYVLDAGTTPNNQWGSFYGGAHMIRASTQQPCPYYNGTTWQDSAGNSWAIYCQRNANNAITIGQVNAADMASCFAICNAESECTSFEFSYDNAEPSGITGGNGGICYMKNYADLPQESITFFATEDFATRITVTSTAAESTSSSSSTPASISATVTSVATSGVASTPAATPTASGPYPSGFTGVCTTSGSVSPSPPACPGANQTQYTSPCGSVYTVYCGFDNSPGSVSQQTVSDLAGCMAACDAYTGCQSASLQGTTCYIKTGFTALTANSGLSVIVRSIPPNPNYAIPPPAGTANASTGCGQPLWPGLVPNGASVNYSFTGSDGYTRQYLVHIPRYYYNNRASPLILGFHGAGGDAYSIQSDSKLNDGVRNPFGIAVYVTGVGNAFISNPDYGPTGSQYTNLDDISFVRALIAFLLGSFCIDTGRIWVTGYSNGGGLVQVLACDPVMSSTISVFTGMSAAMYTNNTNSAQDPRTVTPVNTPVQAICSPSRNNVAYMEVHGVSDGTIQYNGGFRRNRVLPEIPHWATEWAARQGYSRTNTTMATGPNYIRYGFGNAGNTGIITQITITDNSCNHCWANTSPQQVDASTEFMNFFYDQTRTWGNGTSPVYSTSSTSTTATATTTSSAGTSRASTVTGPVSTSPPFCWEILAYAPVFRCGIWA</sequence>
<organism evidence="13 14">
    <name type="scientific">Pseudocercospora fuligena</name>
    <dbReference type="NCBI Taxonomy" id="685502"/>
    <lineage>
        <taxon>Eukaryota</taxon>
        <taxon>Fungi</taxon>
        <taxon>Dikarya</taxon>
        <taxon>Ascomycota</taxon>
        <taxon>Pezizomycotina</taxon>
        <taxon>Dothideomycetes</taxon>
        <taxon>Dothideomycetidae</taxon>
        <taxon>Mycosphaerellales</taxon>
        <taxon>Mycosphaerellaceae</taxon>
        <taxon>Pseudocercospora</taxon>
    </lineage>
</organism>
<dbReference type="GO" id="GO:0045493">
    <property type="term" value="P:xylan catabolic process"/>
    <property type="evidence" value="ECO:0007669"/>
    <property type="project" value="UniProtKB-KW"/>
</dbReference>
<dbReference type="InterPro" id="IPR029058">
    <property type="entry name" value="AB_hydrolase_fold"/>
</dbReference>
<evidence type="ECO:0000313" key="13">
    <source>
        <dbReference type="EMBL" id="KAF7187708.1"/>
    </source>
</evidence>
<evidence type="ECO:0000313" key="14">
    <source>
        <dbReference type="Proteomes" id="UP000660729"/>
    </source>
</evidence>
<evidence type="ECO:0000256" key="1">
    <source>
        <dbReference type="ARBA" id="ARBA00004613"/>
    </source>
</evidence>
<keyword evidence="5 11" id="KW-0732">Signal</keyword>
<keyword evidence="3" id="KW-0964">Secreted</keyword>
<dbReference type="EC" id="3.1.1.73" evidence="2"/>
<evidence type="ECO:0000256" key="11">
    <source>
        <dbReference type="SAM" id="SignalP"/>
    </source>
</evidence>
<evidence type="ECO:0000256" key="3">
    <source>
        <dbReference type="ARBA" id="ARBA00022525"/>
    </source>
</evidence>
<feature type="signal peptide" evidence="11">
    <location>
        <begin position="1"/>
        <end position="25"/>
    </location>
</feature>
<feature type="chain" id="PRO_5034671679" description="feruloyl esterase" evidence="11">
    <location>
        <begin position="26"/>
        <end position="797"/>
    </location>
</feature>
<keyword evidence="6" id="KW-0378">Hydrolase</keyword>
<dbReference type="Gene3D" id="3.40.50.1820">
    <property type="entry name" value="alpha/beta hydrolase"/>
    <property type="match status" value="1"/>
</dbReference>
<evidence type="ECO:0000256" key="8">
    <source>
        <dbReference type="ARBA" id="ARBA00023326"/>
    </source>
</evidence>
<dbReference type="SUPFAM" id="SSF53474">
    <property type="entry name" value="alpha/beta-Hydrolases"/>
    <property type="match status" value="1"/>
</dbReference>
<comment type="catalytic activity">
    <reaction evidence="9">
        <text>feruloyl-polysaccharide + H2O = ferulate + polysaccharide.</text>
        <dbReference type="EC" id="3.1.1.73"/>
    </reaction>
</comment>
<comment type="subcellular location">
    <subcellularLocation>
        <location evidence="1">Secreted</location>
    </subcellularLocation>
</comment>
<keyword evidence="7" id="KW-0119">Carbohydrate metabolism</keyword>
<evidence type="ECO:0000256" key="7">
    <source>
        <dbReference type="ARBA" id="ARBA00023277"/>
    </source>
</evidence>
<evidence type="ECO:0000256" key="10">
    <source>
        <dbReference type="SAM" id="MobiDB-lite"/>
    </source>
</evidence>
<dbReference type="Pfam" id="PF14295">
    <property type="entry name" value="PAN_4"/>
    <property type="match status" value="3"/>
</dbReference>
<feature type="region of interest" description="Disordered" evidence="10">
    <location>
        <begin position="743"/>
        <end position="775"/>
    </location>
</feature>
<feature type="compositionally biased region" description="Low complexity" evidence="10">
    <location>
        <begin position="746"/>
        <end position="771"/>
    </location>
</feature>
<protein>
    <recommendedName>
        <fullName evidence="2">feruloyl esterase</fullName>
        <ecNumber evidence="2">3.1.1.73</ecNumber>
    </recommendedName>
</protein>